<dbReference type="Proteomes" id="UP000293289">
    <property type="component" value="Unassembled WGS sequence"/>
</dbReference>
<sequence length="704" mass="75637">MKPGSAILGARGAVRVIGAMDAVGWAPPTSGRELLRAGLVGTGGGTPVLALVVSDDVDPRRVVVFVLLGDLLCTFRPSGAERDALGVELPFRIGDQRALVVIVECETEAEAAELERAYAADRENLEAAEPVAEAPREAAEPVEAEPPPGAAPAPPVTRSATPPPRPPSPALPPEETAEEAAEEAAEAPAGQRTTLAHLHGEMPEQVRVDMPFPVRFGLSRRPIAPTPGAEHDATVAHIDAARDVTVTIVPRGFRLAPDTPRTVGLRLPAADDEVAWHEFELTAPLPGRGEVSLIVRQDADLPLATLRLTAVITDDATPRAGGPRSVRARVTRPDPELVALPSVRIDEEIVGDDSTLFIRASVGGDVAEDTMPLPHKQRFVANLYDRVAGVRIELADLRDADERSEAALRRLTQIGRSLARSLLPLNVLDLLWRHRDELDGLLLQTSGEIDLPWEIVHLVPPPGEADDDEVRFLSRSGMTRWVYDTPHPIEIPVAMANVRVVCPSYVIDRLRLTHTAEERELLETALAARVIQPEDAAGVGALMREGFDLLHFAGHGTWTTTSPPLQELLLAEYDDDETTPGWRYSDDDLRADRPDIGFADDDDVGPLVFLNACDLGRLPSGERSLGGFPEAFLRSGAGAFIGCSWAVGDDPAASFVRAFYRAVLDGASLGEATRTARAAAAESADLSDLAFAVYAHPRARLRIT</sequence>
<dbReference type="Gene3D" id="3.40.50.1460">
    <property type="match status" value="1"/>
</dbReference>
<accession>A0A4Q7MCH8</accession>
<evidence type="ECO:0000259" key="3">
    <source>
        <dbReference type="Pfam" id="PF24063"/>
    </source>
</evidence>
<evidence type="ECO:0000256" key="1">
    <source>
        <dbReference type="SAM" id="MobiDB-lite"/>
    </source>
</evidence>
<gene>
    <name evidence="4" type="ORF">EV187_1415</name>
</gene>
<feature type="domain" description="DUF7363" evidence="3">
    <location>
        <begin position="201"/>
        <end position="308"/>
    </location>
</feature>
<dbReference type="Pfam" id="PF24063">
    <property type="entry name" value="DUF7363"/>
    <property type="match status" value="1"/>
</dbReference>
<evidence type="ECO:0000259" key="2">
    <source>
        <dbReference type="Pfam" id="PF12770"/>
    </source>
</evidence>
<feature type="domain" description="CHAT" evidence="2">
    <location>
        <begin position="511"/>
        <end position="684"/>
    </location>
</feature>
<dbReference type="RefSeq" id="WP_130352387.1">
    <property type="nucleotide sequence ID" value="NZ_SGWY01000002.1"/>
</dbReference>
<feature type="region of interest" description="Disordered" evidence="1">
    <location>
        <begin position="127"/>
        <end position="190"/>
    </location>
</feature>
<organism evidence="4 5">
    <name type="scientific">Agromyces ramosus</name>
    <dbReference type="NCBI Taxonomy" id="33879"/>
    <lineage>
        <taxon>Bacteria</taxon>
        <taxon>Bacillati</taxon>
        <taxon>Actinomycetota</taxon>
        <taxon>Actinomycetes</taxon>
        <taxon>Micrococcales</taxon>
        <taxon>Microbacteriaceae</taxon>
        <taxon>Agromyces</taxon>
    </lineage>
</organism>
<dbReference type="AlphaFoldDB" id="A0A4Q7MCH8"/>
<protein>
    <submittedName>
        <fullName evidence="4">CHAT domain-containing protein</fullName>
    </submittedName>
</protein>
<dbReference type="Pfam" id="PF12770">
    <property type="entry name" value="CHAT"/>
    <property type="match status" value="1"/>
</dbReference>
<dbReference type="InterPro" id="IPR055787">
    <property type="entry name" value="DUF7363"/>
</dbReference>
<dbReference type="InterPro" id="IPR024983">
    <property type="entry name" value="CHAT_dom"/>
</dbReference>
<dbReference type="OrthoDB" id="8773014at2"/>
<reference evidence="4 5" key="1">
    <citation type="submission" date="2019-02" db="EMBL/GenBank/DDBJ databases">
        <title>Genomic Encyclopedia of Type Strains, Phase IV (KMG-IV): sequencing the most valuable type-strain genomes for metagenomic binning, comparative biology and taxonomic classification.</title>
        <authorList>
            <person name="Goeker M."/>
        </authorList>
    </citation>
    <scope>NUCLEOTIDE SEQUENCE [LARGE SCALE GENOMIC DNA]</scope>
    <source>
        <strain evidence="4 5">DSM 43045</strain>
    </source>
</reference>
<name>A0A4Q7MCH8_9MICO</name>
<evidence type="ECO:0000313" key="5">
    <source>
        <dbReference type="Proteomes" id="UP000293289"/>
    </source>
</evidence>
<dbReference type="EMBL" id="SGWY01000002">
    <property type="protein sequence ID" value="RZS65714.1"/>
    <property type="molecule type" value="Genomic_DNA"/>
</dbReference>
<evidence type="ECO:0000313" key="4">
    <source>
        <dbReference type="EMBL" id="RZS65714.1"/>
    </source>
</evidence>
<comment type="caution">
    <text evidence="4">The sequence shown here is derived from an EMBL/GenBank/DDBJ whole genome shotgun (WGS) entry which is preliminary data.</text>
</comment>
<feature type="compositionally biased region" description="Acidic residues" evidence="1">
    <location>
        <begin position="175"/>
        <end position="185"/>
    </location>
</feature>
<proteinExistence type="predicted"/>
<feature type="compositionally biased region" description="Pro residues" evidence="1">
    <location>
        <begin position="144"/>
        <end position="172"/>
    </location>
</feature>
<keyword evidence="5" id="KW-1185">Reference proteome</keyword>